<dbReference type="SMART" id="SM00432">
    <property type="entry name" value="MADS"/>
    <property type="match status" value="1"/>
</dbReference>
<keyword evidence="3" id="KW-0238">DNA-binding</keyword>
<evidence type="ECO:0000313" key="8">
    <source>
        <dbReference type="Proteomes" id="UP001168098"/>
    </source>
</evidence>
<dbReference type="InterPro" id="IPR033897">
    <property type="entry name" value="SRF-like_MADS-box"/>
</dbReference>
<accession>A0AA39A3W3</accession>
<dbReference type="GO" id="GO:0000987">
    <property type="term" value="F:cis-regulatory region sequence-specific DNA binding"/>
    <property type="evidence" value="ECO:0007669"/>
    <property type="project" value="InterPro"/>
</dbReference>
<keyword evidence="4" id="KW-0804">Transcription</keyword>
<comment type="caution">
    <text evidence="7">The sequence shown here is derived from an EMBL/GenBank/DDBJ whole genome shotgun (WGS) entry which is preliminary data.</text>
</comment>
<dbReference type="CDD" id="cd00266">
    <property type="entry name" value="MADS_SRF_like"/>
    <property type="match status" value="1"/>
</dbReference>
<keyword evidence="8" id="KW-1185">Reference proteome</keyword>
<dbReference type="Proteomes" id="UP001168098">
    <property type="component" value="Unassembled WGS sequence"/>
</dbReference>
<dbReference type="Pfam" id="PF00319">
    <property type="entry name" value="SRF-TF"/>
    <property type="match status" value="1"/>
</dbReference>
<sequence>MARKKVQLQWIMGDTARRTTYKKGVKGLMKKVKELSILCGIEACAVVYSPYDLQPEVWPSPVEAVRVIGEFKCRPENDQTKKRFNQENHTRQRVAKAKDQLVKQQKKNRRTEMENLMYQCQAGGKGLQEYLNIKDSSDLMWSIDDRLKAVGHRMEYFHHPATQPGGAAAPATVPVAQGTPLEVALESLENQMLVDIAPRPPDSLVTVGYPGGQDMMLPGPYGHYEDLSFWGHPFFT</sequence>
<dbReference type="PANTHER" id="PTHR48019">
    <property type="entry name" value="SERUM RESPONSE FACTOR HOMOLOG"/>
    <property type="match status" value="1"/>
</dbReference>
<gene>
    <name evidence="7" type="ORF">PVL29_005702</name>
</gene>
<proteinExistence type="predicted"/>
<reference evidence="7 8" key="1">
    <citation type="journal article" date="2023" name="BMC Biotechnol.">
        <title>Vitis rotundifolia cv Carlos genome sequencing.</title>
        <authorList>
            <person name="Huff M."/>
            <person name="Hulse-Kemp A."/>
            <person name="Scheffler B."/>
            <person name="Youngblood R."/>
            <person name="Simpson S."/>
            <person name="Babiker E."/>
            <person name="Staton M."/>
        </authorList>
    </citation>
    <scope>NUCLEOTIDE SEQUENCE [LARGE SCALE GENOMIC DNA]</scope>
    <source>
        <tissue evidence="7">Leaf</tissue>
    </source>
</reference>
<keyword evidence="5" id="KW-0539">Nucleus</keyword>
<feature type="domain" description="MADS-box" evidence="6">
    <location>
        <begin position="1"/>
        <end position="49"/>
    </location>
</feature>
<evidence type="ECO:0000256" key="3">
    <source>
        <dbReference type="ARBA" id="ARBA00023125"/>
    </source>
</evidence>
<evidence type="ECO:0000313" key="7">
    <source>
        <dbReference type="EMBL" id="KAJ9699987.1"/>
    </source>
</evidence>
<dbReference type="Gene3D" id="3.40.1810.10">
    <property type="entry name" value="Transcription factor, MADS-box"/>
    <property type="match status" value="1"/>
</dbReference>
<name>A0AA39A3W3_VITRO</name>
<evidence type="ECO:0000256" key="5">
    <source>
        <dbReference type="ARBA" id="ARBA00023242"/>
    </source>
</evidence>
<evidence type="ECO:0000256" key="4">
    <source>
        <dbReference type="ARBA" id="ARBA00023163"/>
    </source>
</evidence>
<dbReference type="GO" id="GO:0046983">
    <property type="term" value="F:protein dimerization activity"/>
    <property type="evidence" value="ECO:0007669"/>
    <property type="project" value="InterPro"/>
</dbReference>
<comment type="subcellular location">
    <subcellularLocation>
        <location evidence="1">Nucleus</location>
    </subcellularLocation>
</comment>
<evidence type="ECO:0000256" key="2">
    <source>
        <dbReference type="ARBA" id="ARBA00023015"/>
    </source>
</evidence>
<dbReference type="InterPro" id="IPR002100">
    <property type="entry name" value="TF_MADSbox"/>
</dbReference>
<dbReference type="EMBL" id="JARBHA010000005">
    <property type="protein sequence ID" value="KAJ9699987.1"/>
    <property type="molecule type" value="Genomic_DNA"/>
</dbReference>
<evidence type="ECO:0000259" key="6">
    <source>
        <dbReference type="PROSITE" id="PS50066"/>
    </source>
</evidence>
<organism evidence="7 8">
    <name type="scientific">Vitis rotundifolia</name>
    <name type="common">Muscadine grape</name>
    <dbReference type="NCBI Taxonomy" id="103349"/>
    <lineage>
        <taxon>Eukaryota</taxon>
        <taxon>Viridiplantae</taxon>
        <taxon>Streptophyta</taxon>
        <taxon>Embryophyta</taxon>
        <taxon>Tracheophyta</taxon>
        <taxon>Spermatophyta</taxon>
        <taxon>Magnoliopsida</taxon>
        <taxon>eudicotyledons</taxon>
        <taxon>Gunneridae</taxon>
        <taxon>Pentapetalae</taxon>
        <taxon>rosids</taxon>
        <taxon>Vitales</taxon>
        <taxon>Vitaceae</taxon>
        <taxon>Viteae</taxon>
        <taxon>Vitis</taxon>
    </lineage>
</organism>
<dbReference type="GO" id="GO:0000981">
    <property type="term" value="F:DNA-binding transcription factor activity, RNA polymerase II-specific"/>
    <property type="evidence" value="ECO:0007669"/>
    <property type="project" value="InterPro"/>
</dbReference>
<dbReference type="AlphaFoldDB" id="A0AA39A3W3"/>
<dbReference type="PROSITE" id="PS50066">
    <property type="entry name" value="MADS_BOX_2"/>
    <property type="match status" value="1"/>
</dbReference>
<keyword evidence="2" id="KW-0805">Transcription regulation</keyword>
<dbReference type="GO" id="GO:0005634">
    <property type="term" value="C:nucleus"/>
    <property type="evidence" value="ECO:0007669"/>
    <property type="project" value="UniProtKB-SubCell"/>
</dbReference>
<dbReference type="PRINTS" id="PR00404">
    <property type="entry name" value="MADSDOMAIN"/>
</dbReference>
<dbReference type="SUPFAM" id="SSF55455">
    <property type="entry name" value="SRF-like"/>
    <property type="match status" value="1"/>
</dbReference>
<protein>
    <recommendedName>
        <fullName evidence="6">MADS-box domain-containing protein</fullName>
    </recommendedName>
</protein>
<evidence type="ECO:0000256" key="1">
    <source>
        <dbReference type="ARBA" id="ARBA00004123"/>
    </source>
</evidence>
<dbReference type="InterPro" id="IPR050142">
    <property type="entry name" value="MADS-box/MEF2_TF"/>
</dbReference>
<dbReference type="GO" id="GO:0045944">
    <property type="term" value="P:positive regulation of transcription by RNA polymerase II"/>
    <property type="evidence" value="ECO:0007669"/>
    <property type="project" value="InterPro"/>
</dbReference>
<dbReference type="InterPro" id="IPR036879">
    <property type="entry name" value="TF_MADSbox_sf"/>
</dbReference>